<dbReference type="GO" id="GO:0005886">
    <property type="term" value="C:plasma membrane"/>
    <property type="evidence" value="ECO:0007669"/>
    <property type="project" value="TreeGrafter"/>
</dbReference>
<proteinExistence type="predicted"/>
<keyword evidence="3 4" id="KW-0472">Membrane</keyword>
<comment type="caution">
    <text evidence="7">The sequence shown here is derived from an EMBL/GenBank/DDBJ whole genome shotgun (WGS) entry which is preliminary data.</text>
</comment>
<accession>A0A1B8P0J7</accession>
<feature type="transmembrane region" description="Helical" evidence="4">
    <location>
        <begin position="353"/>
        <end position="371"/>
    </location>
</feature>
<dbReference type="GO" id="GO:0022857">
    <property type="term" value="F:transmembrane transporter activity"/>
    <property type="evidence" value="ECO:0007669"/>
    <property type="project" value="InterPro"/>
</dbReference>
<feature type="transmembrane region" description="Helical" evidence="4">
    <location>
        <begin position="163"/>
        <end position="180"/>
    </location>
</feature>
<sequence length="399" mass="40841">MRSSNALRLAFALCVITSAVNLQAPYYAALAAHDGLGVAATSVAFAAYVLGILPVLILLGGLPDRVGRRTLILTALCLCAIATALTLVVPGVVSLGVARLLMGIAAALTSISAPAYMLALFDTADSRGPTNWVTASTSLGFGLGAAATSLFLLHEPSLTPPSLWGYLGMAGLALILLLGLKDEPGVATPNGQFLRLPAYPAGSLPFGLSILLAWAIVGVVIAVLPAILDRHDLAAWSGFATLGICSGGVLFQPLARRLNPVTSVRLGLCILPFAYTMLAWGSLTGSLTGVLAGALAASSACYGFIYLGGLSGVLDAADGQHSRASAGFFLMAYIGFSVPVVVTGTLVDRLGHTAALTLLGVLLLGSVLAVSRHLGRRGSIRPETVENDIAPDGCNRQGR</sequence>
<evidence type="ECO:0000256" key="5">
    <source>
        <dbReference type="SAM" id="SignalP"/>
    </source>
</evidence>
<dbReference type="PANTHER" id="PTHR23521:SF3">
    <property type="entry name" value="MFS TRANSPORTER"/>
    <property type="match status" value="1"/>
</dbReference>
<feature type="transmembrane region" description="Helical" evidence="4">
    <location>
        <begin position="201"/>
        <end position="227"/>
    </location>
</feature>
<evidence type="ECO:0000259" key="6">
    <source>
        <dbReference type="PROSITE" id="PS50850"/>
    </source>
</evidence>
<gene>
    <name evidence="7" type="ORF">A8U91_00106</name>
</gene>
<dbReference type="PANTHER" id="PTHR23521">
    <property type="entry name" value="TRANSPORTER MFS SUPERFAMILY"/>
    <property type="match status" value="1"/>
</dbReference>
<feature type="transmembrane region" description="Helical" evidence="4">
    <location>
        <begin position="233"/>
        <end position="251"/>
    </location>
</feature>
<feature type="signal peptide" evidence="5">
    <location>
        <begin position="1"/>
        <end position="24"/>
    </location>
</feature>
<reference evidence="7 8" key="1">
    <citation type="submission" date="2016-06" db="EMBL/GenBank/DDBJ databases">
        <title>Genome sequence of halotolerant plant growth promoting strain of Halomonas elongata HEK1 isolated from salterns of Rann of Kutch, Gujarat, India.</title>
        <authorList>
            <person name="Gaba S."/>
            <person name="Singh R.N."/>
            <person name="Abrol S."/>
            <person name="Kaushik R."/>
            <person name="Saxena A.K."/>
        </authorList>
    </citation>
    <scope>NUCLEOTIDE SEQUENCE [LARGE SCALE GENOMIC DNA]</scope>
    <source>
        <strain evidence="7 8">HEK1</strain>
    </source>
</reference>
<feature type="transmembrane region" description="Helical" evidence="4">
    <location>
        <begin position="38"/>
        <end position="59"/>
    </location>
</feature>
<evidence type="ECO:0000313" key="8">
    <source>
        <dbReference type="Proteomes" id="UP000092504"/>
    </source>
</evidence>
<dbReference type="InterPro" id="IPR036259">
    <property type="entry name" value="MFS_trans_sf"/>
</dbReference>
<evidence type="ECO:0000256" key="3">
    <source>
        <dbReference type="ARBA" id="ARBA00023136"/>
    </source>
</evidence>
<feature type="transmembrane region" description="Helical" evidence="4">
    <location>
        <begin position="289"/>
        <end position="314"/>
    </location>
</feature>
<evidence type="ECO:0000256" key="4">
    <source>
        <dbReference type="SAM" id="Phobius"/>
    </source>
</evidence>
<evidence type="ECO:0000256" key="1">
    <source>
        <dbReference type="ARBA" id="ARBA00022692"/>
    </source>
</evidence>
<dbReference type="PATRIC" id="fig|2746.7.peg.112"/>
<feature type="transmembrane region" description="Helical" evidence="4">
    <location>
        <begin position="132"/>
        <end position="151"/>
    </location>
</feature>
<dbReference type="Gene3D" id="1.20.1250.20">
    <property type="entry name" value="MFS general substrate transporter like domains"/>
    <property type="match status" value="1"/>
</dbReference>
<name>A0A1B8P0J7_HALEL</name>
<feature type="chain" id="PRO_5008611305" evidence="5">
    <location>
        <begin position="25"/>
        <end position="399"/>
    </location>
</feature>
<feature type="transmembrane region" description="Helical" evidence="4">
    <location>
        <begin position="71"/>
        <end position="93"/>
    </location>
</feature>
<protein>
    <submittedName>
        <fullName evidence="7">Major facilitator superfamily protein</fullName>
    </submittedName>
</protein>
<dbReference type="AlphaFoldDB" id="A0A1B8P0J7"/>
<dbReference type="Proteomes" id="UP000092504">
    <property type="component" value="Unassembled WGS sequence"/>
</dbReference>
<evidence type="ECO:0000256" key="2">
    <source>
        <dbReference type="ARBA" id="ARBA00022989"/>
    </source>
</evidence>
<feature type="domain" description="Major facilitator superfamily (MFS) profile" evidence="6">
    <location>
        <begin position="1"/>
        <end position="399"/>
    </location>
</feature>
<dbReference type="PROSITE" id="PS50850">
    <property type="entry name" value="MFS"/>
    <property type="match status" value="1"/>
</dbReference>
<organism evidence="7 8">
    <name type="scientific">Halomonas elongata</name>
    <dbReference type="NCBI Taxonomy" id="2746"/>
    <lineage>
        <taxon>Bacteria</taxon>
        <taxon>Pseudomonadati</taxon>
        <taxon>Pseudomonadota</taxon>
        <taxon>Gammaproteobacteria</taxon>
        <taxon>Oceanospirillales</taxon>
        <taxon>Halomonadaceae</taxon>
        <taxon>Halomonas</taxon>
    </lineage>
</organism>
<keyword evidence="5" id="KW-0732">Signal</keyword>
<feature type="transmembrane region" description="Helical" evidence="4">
    <location>
        <begin position="326"/>
        <end position="347"/>
    </location>
</feature>
<dbReference type="EMBL" id="MAJD01000001">
    <property type="protein sequence ID" value="OBX35772.1"/>
    <property type="molecule type" value="Genomic_DNA"/>
</dbReference>
<keyword evidence="2 4" id="KW-1133">Transmembrane helix</keyword>
<dbReference type="SUPFAM" id="SSF103473">
    <property type="entry name" value="MFS general substrate transporter"/>
    <property type="match status" value="1"/>
</dbReference>
<evidence type="ECO:0000313" key="7">
    <source>
        <dbReference type="EMBL" id="OBX35772.1"/>
    </source>
</evidence>
<feature type="transmembrane region" description="Helical" evidence="4">
    <location>
        <begin position="99"/>
        <end position="120"/>
    </location>
</feature>
<dbReference type="Pfam" id="PF07690">
    <property type="entry name" value="MFS_1"/>
    <property type="match status" value="1"/>
</dbReference>
<dbReference type="InterPro" id="IPR011701">
    <property type="entry name" value="MFS"/>
</dbReference>
<keyword evidence="1 4" id="KW-0812">Transmembrane</keyword>
<dbReference type="InterPro" id="IPR020846">
    <property type="entry name" value="MFS_dom"/>
</dbReference>
<feature type="transmembrane region" description="Helical" evidence="4">
    <location>
        <begin position="263"/>
        <end position="283"/>
    </location>
</feature>